<sequence length="15" mass="1797">MFVKWVQQAKDSQDS</sequence>
<proteinExistence type="evidence at transcript level"/>
<accession>R9UK28</accession>
<organism evidence="1">
    <name type="scientific">Drosophila melanogaster</name>
    <name type="common">Fruit fly</name>
    <dbReference type="NCBI Taxonomy" id="7227"/>
    <lineage>
        <taxon>Eukaryota</taxon>
        <taxon>Metazoa</taxon>
        <taxon>Ecdysozoa</taxon>
        <taxon>Arthropoda</taxon>
        <taxon>Hexapoda</taxon>
        <taxon>Insecta</taxon>
        <taxon>Pterygota</taxon>
        <taxon>Neoptera</taxon>
        <taxon>Endopterygota</taxon>
        <taxon>Diptera</taxon>
        <taxon>Brachycera</taxon>
        <taxon>Muscomorpha</taxon>
        <taxon>Ephydroidea</taxon>
        <taxon>Drosophilidae</taxon>
        <taxon>Drosophila</taxon>
        <taxon>Sophophora</taxon>
    </lineage>
</organism>
<name>R9UK28_DROME</name>
<protein>
    <submittedName>
        <fullName evidence="1">MIP37130p1</fullName>
    </submittedName>
</protein>
<dbReference type="EMBL" id="BT150126">
    <property type="protein sequence ID" value="AGN69121.1"/>
    <property type="molecule type" value="mRNA"/>
</dbReference>
<evidence type="ECO:0000313" key="1">
    <source>
        <dbReference type="EMBL" id="AGN69121.1"/>
    </source>
</evidence>
<reference evidence="1" key="1">
    <citation type="submission" date="2013-06" db="EMBL/GenBank/DDBJ databases">
        <authorList>
            <person name="Carlson J."/>
            <person name="Booth B."/>
            <person name="Frise E."/>
            <person name="Sandler J."/>
            <person name="Wan K."/>
            <person name="Yu C."/>
            <person name="Celniker S."/>
        </authorList>
    </citation>
    <scope>NUCLEOTIDE SEQUENCE</scope>
</reference>